<gene>
    <name evidence="10" type="primary">ileS</name>
    <name evidence="14" type="ORF">CEE36_08040</name>
</gene>
<evidence type="ECO:0000256" key="4">
    <source>
        <dbReference type="ARBA" id="ARBA00022741"/>
    </source>
</evidence>
<dbReference type="InterPro" id="IPR002300">
    <property type="entry name" value="aa-tRNA-synth_Ia"/>
</dbReference>
<dbReference type="SUPFAM" id="SSF50677">
    <property type="entry name" value="ValRS/IleRS/LeuRS editing domain"/>
    <property type="match status" value="1"/>
</dbReference>
<dbReference type="InterPro" id="IPR014729">
    <property type="entry name" value="Rossmann-like_a/b/a_fold"/>
</dbReference>
<sequence>MNYRDTIHLPSTEFPMRAKLPQREPEILRFWNEAMIYEKTIKARRSGQTYILHDGPPYSNEHVHLGTALNKVVKDFIVKYRSMNGFFTPFVPGWDNHGMPIENNVLAEFRKRGEPVERGAIRKRCREYAAHFVDVQRDEFMRLGVFGEWENPYLTMSRLYEAEILRIFAKLVERGYIYRDLRPIHWCTTCQTALADAEIEYHEKSSYSIWLRFPLLEDPDRIFGGDKEGSYALVWTTTPWTVPANLALTVRPDFEYYVVKRDEERYLLAKALYEQTAKELGWNEGEIEIERRLEGEQLRNLQFRHPIFDRPSPVLEGDFVTADHGAGIVHTAPGHGEDDFRIGKKYGLEILCPVDEKGHFTAEAGKRFAGLDLQQGNEEVLAALREAGNLLKQDILEHQYPYCWRCHKPLVLRTTMQWFMNVDHEGHRDKALAEIGKVDWVPAESYERIKAAIETRPDWCLSRQRFWGVGIPAFYCNECGEAILDAELVRRTADLVKRYSADFWFEPDVMKHFPDLTCPKCGGKNLRPERDILDVWFDSSCSSLIVCRNWEGLRWPVDLFLEGPDQHRGWFNASLMTSLGAEGRSPYLQVATTGWAVDQEGKAMHKSLGNYIATEEIVNSYGADVLRLWVASSDFTRDVRVSREILDRVVDAYRKIRNTLRFLLGNLADFSEEERVPYKELGSLERYILHELQKLVSKVRNGFDNLAFHRAFQAIHAFCGVTLSSFYLDVVKDTLYTRGKRSKIRCSVQTVMAEVLDTLIRLLAPLASFTAEGAYRASPLERTEESVFLLSFPKVDPSLEDRELAYEFSHLLSVREEVLKALEERRTAGKLKASIDAKVSLAAKDDSLAQLLKKYESHLPELFIVSQVNLMEWDKMPEKSRKNDLAVEVQRPKGEKCVRCWLWSESVGTHPDHPEICDKCYEAIADDQT</sequence>
<keyword evidence="10" id="KW-0479">Metal-binding</keyword>
<comment type="cofactor">
    <cofactor evidence="10">
        <name>Zn(2+)</name>
        <dbReference type="ChEBI" id="CHEBI:29105"/>
    </cofactor>
    <text evidence="10">Binds 1 zinc ion per subunit.</text>
</comment>
<dbReference type="AlphaFoldDB" id="A0A532V2I4"/>
<keyword evidence="5 10" id="KW-0067">ATP-binding</keyword>
<dbReference type="InterPro" id="IPR002301">
    <property type="entry name" value="Ile-tRNA-ligase"/>
</dbReference>
<dbReference type="Pfam" id="PF00133">
    <property type="entry name" value="tRNA-synt_1"/>
    <property type="match status" value="1"/>
</dbReference>
<dbReference type="EC" id="6.1.1.5" evidence="10"/>
<dbReference type="InterPro" id="IPR009080">
    <property type="entry name" value="tRNAsynth_Ia_anticodon-bd"/>
</dbReference>
<proteinExistence type="inferred from homology"/>
<keyword evidence="6 10" id="KW-0648">Protein biosynthesis</keyword>
<dbReference type="Gene3D" id="1.10.730.20">
    <property type="match status" value="1"/>
</dbReference>
<dbReference type="SUPFAM" id="SSF47323">
    <property type="entry name" value="Anticodon-binding domain of a subclass of class I aminoacyl-tRNA synthetases"/>
    <property type="match status" value="1"/>
</dbReference>
<dbReference type="InterPro" id="IPR023585">
    <property type="entry name" value="Ile-tRNA-ligase_type1"/>
</dbReference>
<dbReference type="GO" id="GO:0005524">
    <property type="term" value="F:ATP binding"/>
    <property type="evidence" value="ECO:0007669"/>
    <property type="project" value="UniProtKB-UniRule"/>
</dbReference>
<dbReference type="Pfam" id="PF08264">
    <property type="entry name" value="Anticodon_1"/>
    <property type="match status" value="1"/>
</dbReference>
<evidence type="ECO:0000256" key="8">
    <source>
        <dbReference type="ARBA" id="ARBA00025217"/>
    </source>
</evidence>
<dbReference type="Gene3D" id="3.90.740.10">
    <property type="entry name" value="Valyl/Leucyl/Isoleucyl-tRNA synthetase, editing domain"/>
    <property type="match status" value="1"/>
</dbReference>
<dbReference type="InterPro" id="IPR050081">
    <property type="entry name" value="Ile-tRNA_ligase"/>
</dbReference>
<dbReference type="FunFam" id="3.40.50.620:FF:000092">
    <property type="entry name" value="Isoleucine--tRNA ligase"/>
    <property type="match status" value="1"/>
</dbReference>
<feature type="binding site" evidence="10">
    <location>
        <position position="900"/>
    </location>
    <ligand>
        <name>Zn(2+)</name>
        <dbReference type="ChEBI" id="CHEBI:29105"/>
    </ligand>
</feature>
<dbReference type="PRINTS" id="PR00984">
    <property type="entry name" value="TRNASYNTHILE"/>
</dbReference>
<evidence type="ECO:0000256" key="5">
    <source>
        <dbReference type="ARBA" id="ARBA00022840"/>
    </source>
</evidence>
<dbReference type="CDD" id="cd07960">
    <property type="entry name" value="Anticodon_Ia_Ile_BEm"/>
    <property type="match status" value="1"/>
</dbReference>
<feature type="binding site" evidence="10">
    <location>
        <position position="897"/>
    </location>
    <ligand>
        <name>Zn(2+)</name>
        <dbReference type="ChEBI" id="CHEBI:29105"/>
    </ligand>
</feature>
<feature type="short sequence motif" description="'KMSKS' region" evidence="10">
    <location>
        <begin position="603"/>
        <end position="607"/>
    </location>
</feature>
<keyword evidence="4 10" id="KW-0547">Nucleotide-binding</keyword>
<comment type="subunit">
    <text evidence="10">Monomer.</text>
</comment>
<dbReference type="GO" id="GO:0005829">
    <property type="term" value="C:cytosol"/>
    <property type="evidence" value="ECO:0007669"/>
    <property type="project" value="TreeGrafter"/>
</dbReference>
<evidence type="ECO:0000256" key="6">
    <source>
        <dbReference type="ARBA" id="ARBA00022917"/>
    </source>
</evidence>
<feature type="binding site" evidence="10">
    <location>
        <position position="606"/>
    </location>
    <ligand>
        <name>ATP</name>
        <dbReference type="ChEBI" id="CHEBI:30616"/>
    </ligand>
</feature>
<name>A0A532V2I4_UNCT6</name>
<dbReference type="Pfam" id="PF06827">
    <property type="entry name" value="zf-FPG_IleRS"/>
    <property type="match status" value="1"/>
</dbReference>
<dbReference type="InterPro" id="IPR013155">
    <property type="entry name" value="M/V/L/I-tRNA-synth_anticd-bd"/>
</dbReference>
<dbReference type="GO" id="GO:0006428">
    <property type="term" value="P:isoleucyl-tRNA aminoacylation"/>
    <property type="evidence" value="ECO:0007669"/>
    <property type="project" value="UniProtKB-UniRule"/>
</dbReference>
<feature type="domain" description="Aminoacyl-tRNA synthetase class Ia" evidence="11">
    <location>
        <begin position="27"/>
        <end position="642"/>
    </location>
</feature>
<evidence type="ECO:0000256" key="7">
    <source>
        <dbReference type="ARBA" id="ARBA00023146"/>
    </source>
</evidence>
<dbReference type="NCBIfam" id="TIGR00392">
    <property type="entry name" value="ileS"/>
    <property type="match status" value="1"/>
</dbReference>
<keyword evidence="10" id="KW-0862">Zinc</keyword>
<dbReference type="InterPro" id="IPR033708">
    <property type="entry name" value="Anticodon_Ile_BEm"/>
</dbReference>
<comment type="subcellular location">
    <subcellularLocation>
        <location evidence="10">Cytoplasm</location>
    </subcellularLocation>
</comment>
<evidence type="ECO:0000256" key="1">
    <source>
        <dbReference type="ARBA" id="ARBA00006887"/>
    </source>
</evidence>
<dbReference type="HAMAP" id="MF_02002">
    <property type="entry name" value="Ile_tRNA_synth_type1"/>
    <property type="match status" value="1"/>
</dbReference>
<reference evidence="14 15" key="1">
    <citation type="submission" date="2017-06" db="EMBL/GenBank/DDBJ databases">
        <title>Novel microbial phyla capable of carbon fixation and sulfur reduction in deep-sea sediments.</title>
        <authorList>
            <person name="Huang J."/>
            <person name="Baker B."/>
            <person name="Wang Y."/>
        </authorList>
    </citation>
    <scope>NUCLEOTIDE SEQUENCE [LARGE SCALE GENOMIC DNA]</scope>
    <source>
        <strain evidence="14">B3_TA06</strain>
    </source>
</reference>
<feature type="domain" description="Zinc finger FPG/IleRS-type" evidence="12">
    <location>
        <begin position="894"/>
        <end position="922"/>
    </location>
</feature>
<evidence type="ECO:0000256" key="10">
    <source>
        <dbReference type="HAMAP-Rule" id="MF_02002"/>
    </source>
</evidence>
<dbReference type="PANTHER" id="PTHR42765">
    <property type="entry name" value="SOLEUCYL-TRNA SYNTHETASE"/>
    <property type="match status" value="1"/>
</dbReference>
<dbReference type="PANTHER" id="PTHR42765:SF1">
    <property type="entry name" value="ISOLEUCINE--TRNA LIGASE, MITOCHONDRIAL"/>
    <property type="match status" value="1"/>
</dbReference>
<dbReference type="GO" id="GO:0002161">
    <property type="term" value="F:aminoacyl-tRNA deacylase activity"/>
    <property type="evidence" value="ECO:0007669"/>
    <property type="project" value="InterPro"/>
</dbReference>
<dbReference type="Gene3D" id="3.40.50.620">
    <property type="entry name" value="HUPs"/>
    <property type="match status" value="2"/>
</dbReference>
<keyword evidence="7 10" id="KW-0030">Aminoacyl-tRNA synthetase</keyword>
<feature type="binding site" evidence="10">
    <location>
        <position position="920"/>
    </location>
    <ligand>
        <name>Zn(2+)</name>
        <dbReference type="ChEBI" id="CHEBI:29105"/>
    </ligand>
</feature>
<evidence type="ECO:0000313" key="15">
    <source>
        <dbReference type="Proteomes" id="UP000317778"/>
    </source>
</evidence>
<comment type="domain">
    <text evidence="10">IleRS has two distinct active sites: one for aminoacylation and one for editing. The misactivated valine is translocated from the active site to the editing site, which sterically excludes the correctly activated isoleucine. The single editing site contains two valyl binding pockets, one specific for each substrate (Val-AMP or Val-tRNA(Ile)).</text>
</comment>
<evidence type="ECO:0000256" key="3">
    <source>
        <dbReference type="ARBA" id="ARBA00022598"/>
    </source>
</evidence>
<keyword evidence="3 10" id="KW-0436">Ligase</keyword>
<dbReference type="Proteomes" id="UP000317778">
    <property type="component" value="Unassembled WGS sequence"/>
</dbReference>
<dbReference type="EMBL" id="NJBO01000013">
    <property type="protein sequence ID" value="TKJ41395.1"/>
    <property type="molecule type" value="Genomic_DNA"/>
</dbReference>
<dbReference type="SUPFAM" id="SSF52374">
    <property type="entry name" value="Nucleotidylyl transferase"/>
    <property type="match status" value="1"/>
</dbReference>
<evidence type="ECO:0000259" key="11">
    <source>
        <dbReference type="Pfam" id="PF00133"/>
    </source>
</evidence>
<feature type="domain" description="Methionyl/Valyl/Leucyl/Isoleucyl-tRNA synthetase anticodon-binding" evidence="13">
    <location>
        <begin position="685"/>
        <end position="839"/>
    </location>
</feature>
<dbReference type="InterPro" id="IPR009008">
    <property type="entry name" value="Val/Leu/Ile-tRNA-synth_edit"/>
</dbReference>
<feature type="binding site" evidence="10">
    <location>
        <position position="917"/>
    </location>
    <ligand>
        <name>Zn(2+)</name>
        <dbReference type="ChEBI" id="CHEBI:29105"/>
    </ligand>
</feature>
<evidence type="ECO:0000313" key="14">
    <source>
        <dbReference type="EMBL" id="TKJ41395.1"/>
    </source>
</evidence>
<comment type="caution">
    <text evidence="14">The sequence shown here is derived from an EMBL/GenBank/DDBJ whole genome shotgun (WGS) entry which is preliminary data.</text>
</comment>
<accession>A0A532V2I4</accession>
<protein>
    <recommendedName>
        <fullName evidence="10">Isoleucine--tRNA ligase</fullName>
        <ecNumber evidence="10">6.1.1.5</ecNumber>
    </recommendedName>
    <alternativeName>
        <fullName evidence="10">Isoleucyl-tRNA synthetase</fullName>
        <shortName evidence="10">IleRS</shortName>
    </alternativeName>
</protein>
<feature type="short sequence motif" description="'HIGH' region" evidence="10">
    <location>
        <begin position="57"/>
        <end position="67"/>
    </location>
</feature>
<feature type="binding site" evidence="10">
    <location>
        <position position="562"/>
    </location>
    <ligand>
        <name>L-isoleucyl-5'-AMP</name>
        <dbReference type="ChEBI" id="CHEBI:178002"/>
    </ligand>
</feature>
<keyword evidence="2 10" id="KW-0963">Cytoplasm</keyword>
<comment type="function">
    <text evidence="8 10">Catalyzes the attachment of isoleucine to tRNA(Ile). As IleRS can inadvertently accommodate and process structurally similar amino acids such as valine, to avoid such errors it has two additional distinct tRNA(Ile)-dependent editing activities. One activity is designated as 'pretransfer' editing and involves the hydrolysis of activated Val-AMP. The other activity is designated 'posttransfer' editing and involves deacylation of mischarged Val-tRNA(Ile).</text>
</comment>
<evidence type="ECO:0000259" key="13">
    <source>
        <dbReference type="Pfam" id="PF08264"/>
    </source>
</evidence>
<organism evidence="14 15">
    <name type="scientific">candidate division TA06 bacterium B3_TA06</name>
    <dbReference type="NCBI Taxonomy" id="2012487"/>
    <lineage>
        <taxon>Bacteria</taxon>
        <taxon>Bacteria division TA06</taxon>
    </lineage>
</organism>
<evidence type="ECO:0000259" key="12">
    <source>
        <dbReference type="Pfam" id="PF06827"/>
    </source>
</evidence>
<comment type="catalytic activity">
    <reaction evidence="9 10">
        <text>tRNA(Ile) + L-isoleucine + ATP = L-isoleucyl-tRNA(Ile) + AMP + diphosphate</text>
        <dbReference type="Rhea" id="RHEA:11060"/>
        <dbReference type="Rhea" id="RHEA-COMP:9666"/>
        <dbReference type="Rhea" id="RHEA-COMP:9695"/>
        <dbReference type="ChEBI" id="CHEBI:30616"/>
        <dbReference type="ChEBI" id="CHEBI:33019"/>
        <dbReference type="ChEBI" id="CHEBI:58045"/>
        <dbReference type="ChEBI" id="CHEBI:78442"/>
        <dbReference type="ChEBI" id="CHEBI:78528"/>
        <dbReference type="ChEBI" id="CHEBI:456215"/>
        <dbReference type="EC" id="6.1.1.5"/>
    </reaction>
</comment>
<comment type="similarity">
    <text evidence="1 10">Belongs to the class-I aminoacyl-tRNA synthetase family. IleS type 1 subfamily.</text>
</comment>
<dbReference type="GO" id="GO:0000049">
    <property type="term" value="F:tRNA binding"/>
    <property type="evidence" value="ECO:0007669"/>
    <property type="project" value="InterPro"/>
</dbReference>
<evidence type="ECO:0000256" key="9">
    <source>
        <dbReference type="ARBA" id="ARBA00048359"/>
    </source>
</evidence>
<dbReference type="GO" id="GO:0008270">
    <property type="term" value="F:zinc ion binding"/>
    <property type="evidence" value="ECO:0007669"/>
    <property type="project" value="UniProtKB-UniRule"/>
</dbReference>
<evidence type="ECO:0000256" key="2">
    <source>
        <dbReference type="ARBA" id="ARBA00022490"/>
    </source>
</evidence>
<dbReference type="GO" id="GO:0004822">
    <property type="term" value="F:isoleucine-tRNA ligase activity"/>
    <property type="evidence" value="ECO:0007669"/>
    <property type="project" value="UniProtKB-UniRule"/>
</dbReference>
<dbReference type="InterPro" id="IPR010663">
    <property type="entry name" value="Znf_FPG/IleRS"/>
</dbReference>